<organism evidence="5 6">
    <name type="scientific">Coptotermes formosanus</name>
    <name type="common">Formosan subterranean termite</name>
    <dbReference type="NCBI Taxonomy" id="36987"/>
    <lineage>
        <taxon>Eukaryota</taxon>
        <taxon>Metazoa</taxon>
        <taxon>Ecdysozoa</taxon>
        <taxon>Arthropoda</taxon>
        <taxon>Hexapoda</taxon>
        <taxon>Insecta</taxon>
        <taxon>Pterygota</taxon>
        <taxon>Neoptera</taxon>
        <taxon>Polyneoptera</taxon>
        <taxon>Dictyoptera</taxon>
        <taxon>Blattodea</taxon>
        <taxon>Blattoidea</taxon>
        <taxon>Termitoidae</taxon>
        <taxon>Rhinotermitidae</taxon>
        <taxon>Coptotermes</taxon>
    </lineage>
</organism>
<protein>
    <recommendedName>
        <fullName evidence="7">Gfo/Idh/MocA-like oxidoreductase N-terminal domain-containing protein</fullName>
    </recommendedName>
</protein>
<dbReference type="InterPro" id="IPR036291">
    <property type="entry name" value="NAD(P)-bd_dom_sf"/>
</dbReference>
<evidence type="ECO:0000256" key="2">
    <source>
        <dbReference type="ARBA" id="ARBA00023002"/>
    </source>
</evidence>
<dbReference type="InParanoid" id="A0A6L2PY20"/>
<comment type="similarity">
    <text evidence="1">Belongs to the Gfo/Idh/MocA family.</text>
</comment>
<dbReference type="GO" id="GO:0000166">
    <property type="term" value="F:nucleotide binding"/>
    <property type="evidence" value="ECO:0007669"/>
    <property type="project" value="InterPro"/>
</dbReference>
<evidence type="ECO:0000313" key="6">
    <source>
        <dbReference type="Proteomes" id="UP000502823"/>
    </source>
</evidence>
<dbReference type="GO" id="GO:0016491">
    <property type="term" value="F:oxidoreductase activity"/>
    <property type="evidence" value="ECO:0007669"/>
    <property type="project" value="UniProtKB-KW"/>
</dbReference>
<evidence type="ECO:0000259" key="4">
    <source>
        <dbReference type="Pfam" id="PF22725"/>
    </source>
</evidence>
<evidence type="ECO:0000313" key="5">
    <source>
        <dbReference type="EMBL" id="GFG34677.1"/>
    </source>
</evidence>
<feature type="domain" description="GFO/IDH/MocA-like oxidoreductase" evidence="4">
    <location>
        <begin position="199"/>
        <end position="316"/>
    </location>
</feature>
<reference evidence="6" key="1">
    <citation type="submission" date="2020-01" db="EMBL/GenBank/DDBJ databases">
        <title>Draft genome sequence of the Termite Coptotermes fromosanus.</title>
        <authorList>
            <person name="Itakura S."/>
            <person name="Yosikawa Y."/>
            <person name="Umezawa K."/>
        </authorList>
    </citation>
    <scope>NUCLEOTIDE SEQUENCE [LARGE SCALE GENOMIC DNA]</scope>
</reference>
<comment type="caution">
    <text evidence="5">The sequence shown here is derived from an EMBL/GenBank/DDBJ whole genome shotgun (WGS) entry which is preliminary data.</text>
</comment>
<dbReference type="PANTHER" id="PTHR42840">
    <property type="entry name" value="NAD(P)-BINDING ROSSMANN-FOLD SUPERFAMILY PROTEIN-RELATED"/>
    <property type="match status" value="1"/>
</dbReference>
<proteinExistence type="inferred from homology"/>
<sequence length="409" mass="45493">MARSKGDLIAKEEFGTCELHLQIPRFRQPKPFGYTVYLLQVSGEYKTDVKGRCSTRKDPDGFVWSWAGRSSRRDVAGSIHLNSLAHNPRVTVRYVVEDDQSKWTAIKSYWSLNNTEFLLSKDSNRVFQDTDVLAVVVASPTACHEKTVCGAIEHGKHVFCEKPVAEGSAGAERCYQLAARCGKTLFCAFNRRFDPAYSLLKERVRQGEVGHVQTIKVCSRDSPLPTIAYLSTSGGIFHDCAVHDIDIMCWVLGEYPNRVTAHVYAHTPEIAAIGDYDTVAVVFSFASGTIGMIDLSRNSTYGYDQRLEVFGGRGMLTCNNERPMCGMESQIGLRGSLVEPIYFSFPSRYQLAYVNEMQHFLDVIQGKDELKVLGHETLAVSKIASACEESARTGQSVELTWGTDALPPK</sequence>
<dbReference type="Pfam" id="PF22725">
    <property type="entry name" value="GFO_IDH_MocA_C3"/>
    <property type="match status" value="1"/>
</dbReference>
<dbReference type="OrthoDB" id="64915at2759"/>
<keyword evidence="2" id="KW-0560">Oxidoreductase</keyword>
<dbReference type="SUPFAM" id="SSF55347">
    <property type="entry name" value="Glyceraldehyde-3-phosphate dehydrogenase-like, C-terminal domain"/>
    <property type="match status" value="1"/>
</dbReference>
<dbReference type="Gene3D" id="3.30.360.10">
    <property type="entry name" value="Dihydrodipicolinate Reductase, domain 2"/>
    <property type="match status" value="1"/>
</dbReference>
<keyword evidence="6" id="KW-1185">Reference proteome</keyword>
<dbReference type="InterPro" id="IPR055170">
    <property type="entry name" value="GFO_IDH_MocA-like_dom"/>
</dbReference>
<dbReference type="Pfam" id="PF01408">
    <property type="entry name" value="GFO_IDH_MocA"/>
    <property type="match status" value="1"/>
</dbReference>
<evidence type="ECO:0008006" key="7">
    <source>
        <dbReference type="Google" id="ProtNLM"/>
    </source>
</evidence>
<evidence type="ECO:0000259" key="3">
    <source>
        <dbReference type="Pfam" id="PF01408"/>
    </source>
</evidence>
<dbReference type="SUPFAM" id="SSF51735">
    <property type="entry name" value="NAD(P)-binding Rossmann-fold domains"/>
    <property type="match status" value="1"/>
</dbReference>
<dbReference type="GO" id="GO:0005737">
    <property type="term" value="C:cytoplasm"/>
    <property type="evidence" value="ECO:0007669"/>
    <property type="project" value="TreeGrafter"/>
</dbReference>
<dbReference type="AlphaFoldDB" id="A0A6L2PY20"/>
<dbReference type="InterPro" id="IPR000683">
    <property type="entry name" value="Gfo/Idh/MocA-like_OxRdtase_N"/>
</dbReference>
<evidence type="ECO:0000256" key="1">
    <source>
        <dbReference type="ARBA" id="ARBA00010928"/>
    </source>
</evidence>
<gene>
    <name evidence="5" type="ORF">Cfor_03083</name>
</gene>
<dbReference type="EMBL" id="BLKM01000501">
    <property type="protein sequence ID" value="GFG34677.1"/>
    <property type="molecule type" value="Genomic_DNA"/>
</dbReference>
<name>A0A6L2PY20_COPFO</name>
<dbReference type="Proteomes" id="UP000502823">
    <property type="component" value="Unassembled WGS sequence"/>
</dbReference>
<feature type="domain" description="Gfo/Idh/MocA-like oxidoreductase N-terminal" evidence="3">
    <location>
        <begin position="77"/>
        <end position="188"/>
    </location>
</feature>
<dbReference type="Gene3D" id="3.40.50.720">
    <property type="entry name" value="NAD(P)-binding Rossmann-like Domain"/>
    <property type="match status" value="1"/>
</dbReference>
<accession>A0A6L2PY20</accession>
<dbReference type="PANTHER" id="PTHR42840:SF3">
    <property type="entry name" value="BINDING ROSSMANN FOLD OXIDOREDUCTASE, PUTATIVE (AFU_ORTHOLOGUE AFUA_2G10240)-RELATED"/>
    <property type="match status" value="1"/>
</dbReference>
<dbReference type="GO" id="GO:0006740">
    <property type="term" value="P:NADPH regeneration"/>
    <property type="evidence" value="ECO:0007669"/>
    <property type="project" value="TreeGrafter"/>
</dbReference>